<proteinExistence type="predicted"/>
<gene>
    <name evidence="1" type="ORF">PVAG01_02320</name>
</gene>
<organism evidence="1 2">
    <name type="scientific">Phlyctema vagabunda</name>
    <dbReference type="NCBI Taxonomy" id="108571"/>
    <lineage>
        <taxon>Eukaryota</taxon>
        <taxon>Fungi</taxon>
        <taxon>Dikarya</taxon>
        <taxon>Ascomycota</taxon>
        <taxon>Pezizomycotina</taxon>
        <taxon>Leotiomycetes</taxon>
        <taxon>Helotiales</taxon>
        <taxon>Dermateaceae</taxon>
        <taxon>Phlyctema</taxon>
    </lineage>
</organism>
<sequence>MLTPTNPRQVFMMENSKLLLIPARARKYVCITEQCPAKIHT</sequence>
<name>A0ABR4PQG5_9HELO</name>
<evidence type="ECO:0000313" key="1">
    <source>
        <dbReference type="EMBL" id="KAL3425529.1"/>
    </source>
</evidence>
<dbReference type="Proteomes" id="UP001629113">
    <property type="component" value="Unassembled WGS sequence"/>
</dbReference>
<evidence type="ECO:0000313" key="2">
    <source>
        <dbReference type="Proteomes" id="UP001629113"/>
    </source>
</evidence>
<comment type="caution">
    <text evidence="1">The sequence shown here is derived from an EMBL/GenBank/DDBJ whole genome shotgun (WGS) entry which is preliminary data.</text>
</comment>
<protein>
    <submittedName>
        <fullName evidence="1">Uncharacterized protein</fullName>
    </submittedName>
</protein>
<reference evidence="1 2" key="1">
    <citation type="submission" date="2024-06" db="EMBL/GenBank/DDBJ databases">
        <title>Complete genome of Phlyctema vagabunda strain 19-DSS-EL-015.</title>
        <authorList>
            <person name="Fiorenzani C."/>
        </authorList>
    </citation>
    <scope>NUCLEOTIDE SEQUENCE [LARGE SCALE GENOMIC DNA]</scope>
    <source>
        <strain evidence="1 2">19-DSS-EL-015</strain>
    </source>
</reference>
<keyword evidence="2" id="KW-1185">Reference proteome</keyword>
<accession>A0ABR4PQG5</accession>
<dbReference type="EMBL" id="JBFCZG010000002">
    <property type="protein sequence ID" value="KAL3425529.1"/>
    <property type="molecule type" value="Genomic_DNA"/>
</dbReference>